<comment type="caution">
    <text evidence="1">The sequence shown here is derived from an EMBL/GenBank/DDBJ whole genome shotgun (WGS) entry which is preliminary data.</text>
</comment>
<name>A0A9D1MY41_9BACT</name>
<evidence type="ECO:0000313" key="2">
    <source>
        <dbReference type="Proteomes" id="UP000886852"/>
    </source>
</evidence>
<dbReference type="EMBL" id="DVOC01000094">
    <property type="protein sequence ID" value="HIU91416.1"/>
    <property type="molecule type" value="Genomic_DNA"/>
</dbReference>
<evidence type="ECO:0000313" key="1">
    <source>
        <dbReference type="EMBL" id="HIU91416.1"/>
    </source>
</evidence>
<reference evidence="1" key="1">
    <citation type="submission" date="2020-10" db="EMBL/GenBank/DDBJ databases">
        <authorList>
            <person name="Gilroy R."/>
        </authorList>
    </citation>
    <scope>NUCLEOTIDE SEQUENCE</scope>
    <source>
        <strain evidence="1">ChiHjej12B11-7776</strain>
    </source>
</reference>
<proteinExistence type="predicted"/>
<sequence length="133" mass="15175">MHFPDTPFEIAFMLPRRHSAIVRPFAPRRREQSRACRASPLQGVHLRRRNIEERFIALATPVKADGRPANLPKAMRFRQGVATLLALLAKTRFSCAAKGQNFFRGFSANTLFFPQNAPFLQNLFIFAVTLSFK</sequence>
<gene>
    <name evidence="1" type="ORF">IAC72_05360</name>
</gene>
<protein>
    <submittedName>
        <fullName evidence="1">Uncharacterized protein</fullName>
    </submittedName>
</protein>
<reference evidence="1" key="2">
    <citation type="journal article" date="2021" name="PeerJ">
        <title>Extensive microbial diversity within the chicken gut microbiome revealed by metagenomics and culture.</title>
        <authorList>
            <person name="Gilroy R."/>
            <person name="Ravi A."/>
            <person name="Getino M."/>
            <person name="Pursley I."/>
            <person name="Horton D.L."/>
            <person name="Alikhan N.F."/>
            <person name="Baker D."/>
            <person name="Gharbi K."/>
            <person name="Hall N."/>
            <person name="Watson M."/>
            <person name="Adriaenssens E.M."/>
            <person name="Foster-Nyarko E."/>
            <person name="Jarju S."/>
            <person name="Secka A."/>
            <person name="Antonio M."/>
            <person name="Oren A."/>
            <person name="Chaudhuri R.R."/>
            <person name="La Ragione R."/>
            <person name="Hildebrand F."/>
            <person name="Pallen M.J."/>
        </authorList>
    </citation>
    <scope>NUCLEOTIDE SEQUENCE</scope>
    <source>
        <strain evidence="1">ChiHjej12B11-7776</strain>
    </source>
</reference>
<organism evidence="1 2">
    <name type="scientific">Candidatus Fimimonas merdipullorum</name>
    <dbReference type="NCBI Taxonomy" id="2840822"/>
    <lineage>
        <taxon>Bacteria</taxon>
        <taxon>Pseudomonadati</taxon>
        <taxon>Myxococcota</taxon>
        <taxon>Myxococcia</taxon>
        <taxon>Myxococcales</taxon>
        <taxon>Cystobacterineae</taxon>
        <taxon>Myxococcaceae</taxon>
        <taxon>Myxococcaceae incertae sedis</taxon>
        <taxon>Candidatus Fimimonas</taxon>
    </lineage>
</organism>
<accession>A0A9D1MY41</accession>
<dbReference type="Proteomes" id="UP000886852">
    <property type="component" value="Unassembled WGS sequence"/>
</dbReference>
<dbReference type="AlphaFoldDB" id="A0A9D1MY41"/>